<protein>
    <recommendedName>
        <fullName evidence="3">N-acetyltransferase domain-containing protein</fullName>
    </recommendedName>
</protein>
<dbReference type="InterPro" id="IPR050832">
    <property type="entry name" value="Bact_Acetyltransf"/>
</dbReference>
<organism evidence="4 5">
    <name type="scientific">Stachybotrys chlorohalonatus (strain IBT 40285)</name>
    <dbReference type="NCBI Taxonomy" id="1283841"/>
    <lineage>
        <taxon>Eukaryota</taxon>
        <taxon>Fungi</taxon>
        <taxon>Dikarya</taxon>
        <taxon>Ascomycota</taxon>
        <taxon>Pezizomycotina</taxon>
        <taxon>Sordariomycetes</taxon>
        <taxon>Hypocreomycetidae</taxon>
        <taxon>Hypocreales</taxon>
        <taxon>Stachybotryaceae</taxon>
        <taxon>Stachybotrys</taxon>
    </lineage>
</organism>
<dbReference type="STRING" id="1283841.A0A084QZW9"/>
<keyword evidence="2" id="KW-0012">Acyltransferase</keyword>
<dbReference type="Pfam" id="PF00583">
    <property type="entry name" value="Acetyltransf_1"/>
    <property type="match status" value="1"/>
</dbReference>
<dbReference type="InParanoid" id="A0A084QZW9"/>
<accession>A0A084QZW9</accession>
<dbReference type="OrthoDB" id="41532at2759"/>
<evidence type="ECO:0000313" key="5">
    <source>
        <dbReference type="Proteomes" id="UP000028524"/>
    </source>
</evidence>
<proteinExistence type="predicted"/>
<keyword evidence="1" id="KW-0808">Transferase</keyword>
<dbReference type="PROSITE" id="PS51186">
    <property type="entry name" value="GNAT"/>
    <property type="match status" value="1"/>
</dbReference>
<dbReference type="InterPro" id="IPR016181">
    <property type="entry name" value="Acyl_CoA_acyltransferase"/>
</dbReference>
<sequence length="195" mass="21579">MTATERTGRSASPPLITHDHVAITHAAIADIPAIVAFTKQARADMFPMIDTASHSAQAARELSNFQATYIDSLDGAFLTARVNGILAATIAYVAYDCRFPYLDLGTARVVEVVRLYVEPALRRMGLASQLFVALKDEARRAGIELLYLHTHPFLPGAVTFWERHRFSVIHVDEDPVWRTTHMTLPLGDNCRTASC</sequence>
<gene>
    <name evidence="4" type="ORF">S40285_05668</name>
</gene>
<evidence type="ECO:0000313" key="4">
    <source>
        <dbReference type="EMBL" id="KFA69504.1"/>
    </source>
</evidence>
<dbReference type="EMBL" id="KL659446">
    <property type="protein sequence ID" value="KFA69504.1"/>
    <property type="molecule type" value="Genomic_DNA"/>
</dbReference>
<evidence type="ECO:0000259" key="3">
    <source>
        <dbReference type="PROSITE" id="PS51186"/>
    </source>
</evidence>
<dbReference type="HOGENOM" id="CLU_098671_1_0_1"/>
<dbReference type="SUPFAM" id="SSF55729">
    <property type="entry name" value="Acyl-CoA N-acyltransferases (Nat)"/>
    <property type="match status" value="1"/>
</dbReference>
<evidence type="ECO:0000256" key="2">
    <source>
        <dbReference type="ARBA" id="ARBA00023315"/>
    </source>
</evidence>
<evidence type="ECO:0000256" key="1">
    <source>
        <dbReference type="ARBA" id="ARBA00022679"/>
    </source>
</evidence>
<dbReference type="GO" id="GO:0016747">
    <property type="term" value="F:acyltransferase activity, transferring groups other than amino-acyl groups"/>
    <property type="evidence" value="ECO:0007669"/>
    <property type="project" value="InterPro"/>
</dbReference>
<name>A0A084QZW9_STAC4</name>
<dbReference type="InterPro" id="IPR000182">
    <property type="entry name" value="GNAT_dom"/>
</dbReference>
<dbReference type="AlphaFoldDB" id="A0A084QZW9"/>
<dbReference type="CDD" id="cd04301">
    <property type="entry name" value="NAT_SF"/>
    <property type="match status" value="1"/>
</dbReference>
<dbReference type="PANTHER" id="PTHR43877">
    <property type="entry name" value="AMINOALKYLPHOSPHONATE N-ACETYLTRANSFERASE-RELATED-RELATED"/>
    <property type="match status" value="1"/>
</dbReference>
<dbReference type="Proteomes" id="UP000028524">
    <property type="component" value="Unassembled WGS sequence"/>
</dbReference>
<reference evidence="4 5" key="1">
    <citation type="journal article" date="2014" name="BMC Genomics">
        <title>Comparative genome sequencing reveals chemotype-specific gene clusters in the toxigenic black mold Stachybotrys.</title>
        <authorList>
            <person name="Semeiks J."/>
            <person name="Borek D."/>
            <person name="Otwinowski Z."/>
            <person name="Grishin N.V."/>
        </authorList>
    </citation>
    <scope>NUCLEOTIDE SEQUENCE [LARGE SCALE GENOMIC DNA]</scope>
    <source>
        <strain evidence="4 5">IBT 40285</strain>
    </source>
</reference>
<dbReference type="Gene3D" id="3.40.630.30">
    <property type="match status" value="1"/>
</dbReference>
<feature type="domain" description="N-acetyltransferase" evidence="3">
    <location>
        <begin position="21"/>
        <end position="187"/>
    </location>
</feature>
<keyword evidence="5" id="KW-1185">Reference proteome</keyword>